<dbReference type="PANTHER" id="PTHR38045">
    <property type="entry name" value="CHROMOSOME 1, WHOLE GENOME SHOTGUN SEQUENCE"/>
    <property type="match status" value="1"/>
</dbReference>
<organism evidence="1 2">
    <name type="scientific">Paenibacillus lemnae</name>
    <dbReference type="NCBI Taxonomy" id="1330551"/>
    <lineage>
        <taxon>Bacteria</taxon>
        <taxon>Bacillati</taxon>
        <taxon>Bacillota</taxon>
        <taxon>Bacilli</taxon>
        <taxon>Bacillales</taxon>
        <taxon>Paenibacillaceae</taxon>
        <taxon>Paenibacillus</taxon>
    </lineage>
</organism>
<evidence type="ECO:0000313" key="1">
    <source>
        <dbReference type="EMBL" id="NMO96582.1"/>
    </source>
</evidence>
<protein>
    <recommendedName>
        <fullName evidence="3">Heparinase</fullName>
    </recommendedName>
</protein>
<evidence type="ECO:0008006" key="3">
    <source>
        <dbReference type="Google" id="ProtNLM"/>
    </source>
</evidence>
<sequence length="618" mass="71070">MDHSNMKSSKPMKEAVQRLASAGTHFYYAEDDGSLFWHRVRHSEEYKEEIAEIMAEGRRLLETDMPDLTYTLFSLFAKTGSRLQYEQAYFERRRRLNTFALLSLLEPQSDAYHHEWLDAVWAVCSELTWCLPAHVNEQRPLSQTIDLFSAETGFTLAELTILLRDRLPGFLKTRMTELVHERLFRPFIDEGPYEWEEAEHNWSAVCAGSIGSAALLLLDGEHDQELLTQILEKTEHSMACYVKGFGEDGACPEGLGYWNYGFGYFVYYADLLYKRSCGELNWFSVDKVKAIAEFQQKCFLGGHAAVNFSDAHPYETVQLGLSRYLAGRFTGVHSPPSRLRAVYRKDHCSRWAPALRNLLWRNMAAATEDWAPDDFLLDNAQWIVSRTSSKEGVFGFAAKGGHNAEPHNHNDLGQFMIAGAGTYFLSDLGCGEYTKEYFGTGRYSYDCNGAQGHSVPIIDGCLQREGRQRSAVVMEQSVSDTEVRFAVELAEAYECPELMSFNRSWQWHKQDLPRLELKDIFLLSHKPDSLIERFVTMIKPQLYSSEARLLLIHKDLALNLTCDPSQFQLEVTERMYRDHFGKEQVFYTLDFHVLQPKPRMEVNLLFEFIKLDAGLHQE</sequence>
<proteinExistence type="predicted"/>
<reference evidence="1 2" key="1">
    <citation type="submission" date="2020-04" db="EMBL/GenBank/DDBJ databases">
        <title>Paenibacillus algicola sp. nov., a novel marine bacterium producing alginate lyase.</title>
        <authorList>
            <person name="Huang H."/>
        </authorList>
    </citation>
    <scope>NUCLEOTIDE SEQUENCE [LARGE SCALE GENOMIC DNA]</scope>
    <source>
        <strain evidence="1 2">L7-75</strain>
    </source>
</reference>
<dbReference type="SUPFAM" id="SSF48230">
    <property type="entry name" value="Chondroitin AC/alginate lyase"/>
    <property type="match status" value="1"/>
</dbReference>
<dbReference type="PANTHER" id="PTHR38045:SF1">
    <property type="entry name" value="HEPARINASE II_III-LIKE PROTEIN"/>
    <property type="match status" value="1"/>
</dbReference>
<comment type="caution">
    <text evidence="1">The sequence shown here is derived from an EMBL/GenBank/DDBJ whole genome shotgun (WGS) entry which is preliminary data.</text>
</comment>
<dbReference type="Proteomes" id="UP000565468">
    <property type="component" value="Unassembled WGS sequence"/>
</dbReference>
<dbReference type="Gene3D" id="1.50.10.100">
    <property type="entry name" value="Chondroitin AC/alginate lyase"/>
    <property type="match status" value="1"/>
</dbReference>
<dbReference type="AlphaFoldDB" id="A0A848M923"/>
<accession>A0A848M923</accession>
<gene>
    <name evidence="1" type="ORF">HII30_12445</name>
</gene>
<dbReference type="InterPro" id="IPR008929">
    <property type="entry name" value="Chondroitin_lyas"/>
</dbReference>
<dbReference type="EMBL" id="JABBPN010000010">
    <property type="protein sequence ID" value="NMO96582.1"/>
    <property type="molecule type" value="Genomic_DNA"/>
</dbReference>
<name>A0A848M923_PAELE</name>
<evidence type="ECO:0000313" key="2">
    <source>
        <dbReference type="Proteomes" id="UP000565468"/>
    </source>
</evidence>
<keyword evidence="2" id="KW-1185">Reference proteome</keyword>